<feature type="transmembrane region" description="Helical" evidence="5">
    <location>
        <begin position="97"/>
        <end position="126"/>
    </location>
</feature>
<dbReference type="InterPro" id="IPR000515">
    <property type="entry name" value="MetI-like"/>
</dbReference>
<dbReference type="AlphaFoldDB" id="A0A382RBS6"/>
<keyword evidence="4 5" id="KW-0472">Membrane</keyword>
<accession>A0A382RBS6</accession>
<feature type="transmembrane region" description="Helical" evidence="5">
    <location>
        <begin position="29"/>
        <end position="54"/>
    </location>
</feature>
<feature type="non-terminal residue" evidence="7">
    <location>
        <position position="1"/>
    </location>
</feature>
<dbReference type="PANTHER" id="PTHR43632:SF1">
    <property type="entry name" value="PERMEASE COMPONENT OF TUNGSTATE ABC TRANSPORTER"/>
    <property type="match status" value="1"/>
</dbReference>
<evidence type="ECO:0000256" key="2">
    <source>
        <dbReference type="ARBA" id="ARBA00022692"/>
    </source>
</evidence>
<comment type="subcellular location">
    <subcellularLocation>
        <location evidence="1">Membrane</location>
        <topology evidence="1">Multi-pass membrane protein</topology>
    </subcellularLocation>
</comment>
<dbReference type="GO" id="GO:0055085">
    <property type="term" value="P:transmembrane transport"/>
    <property type="evidence" value="ECO:0007669"/>
    <property type="project" value="InterPro"/>
</dbReference>
<evidence type="ECO:0000259" key="6">
    <source>
        <dbReference type="PROSITE" id="PS50928"/>
    </source>
</evidence>
<evidence type="ECO:0000313" key="7">
    <source>
        <dbReference type="EMBL" id="SVC95174.1"/>
    </source>
</evidence>
<dbReference type="GO" id="GO:0016020">
    <property type="term" value="C:membrane"/>
    <property type="evidence" value="ECO:0007669"/>
    <property type="project" value="UniProtKB-SubCell"/>
</dbReference>
<dbReference type="PANTHER" id="PTHR43632">
    <property type="entry name" value="PERMEASE COMPONENT OF TUNGSTATE ABC TRANSPORTER"/>
    <property type="match status" value="1"/>
</dbReference>
<evidence type="ECO:0000256" key="1">
    <source>
        <dbReference type="ARBA" id="ARBA00004141"/>
    </source>
</evidence>
<dbReference type="SUPFAM" id="SSF161098">
    <property type="entry name" value="MetI-like"/>
    <property type="match status" value="1"/>
</dbReference>
<feature type="non-terminal residue" evidence="7">
    <location>
        <position position="136"/>
    </location>
</feature>
<dbReference type="InterPro" id="IPR049783">
    <property type="entry name" value="ABC_perm_TupB-like"/>
</dbReference>
<keyword evidence="2 5" id="KW-0812">Transmembrane</keyword>
<name>A0A382RBS6_9ZZZZ</name>
<dbReference type="NCBIfam" id="NF038017">
    <property type="entry name" value="ABC_perm1"/>
    <property type="match status" value="1"/>
</dbReference>
<reference evidence="7" key="1">
    <citation type="submission" date="2018-05" db="EMBL/GenBank/DDBJ databases">
        <authorList>
            <person name="Lanie J.A."/>
            <person name="Ng W.-L."/>
            <person name="Kazmierczak K.M."/>
            <person name="Andrzejewski T.M."/>
            <person name="Davidsen T.M."/>
            <person name="Wayne K.J."/>
            <person name="Tettelin H."/>
            <person name="Glass J.I."/>
            <person name="Rusch D."/>
            <person name="Podicherti R."/>
            <person name="Tsui H.-C.T."/>
            <person name="Winkler M.E."/>
        </authorList>
    </citation>
    <scope>NUCLEOTIDE SEQUENCE</scope>
</reference>
<evidence type="ECO:0000256" key="3">
    <source>
        <dbReference type="ARBA" id="ARBA00022989"/>
    </source>
</evidence>
<dbReference type="CDD" id="cd06261">
    <property type="entry name" value="TM_PBP2"/>
    <property type="match status" value="1"/>
</dbReference>
<evidence type="ECO:0000256" key="4">
    <source>
        <dbReference type="ARBA" id="ARBA00023136"/>
    </source>
</evidence>
<organism evidence="7">
    <name type="scientific">marine metagenome</name>
    <dbReference type="NCBI Taxonomy" id="408172"/>
    <lineage>
        <taxon>unclassified sequences</taxon>
        <taxon>metagenomes</taxon>
        <taxon>ecological metagenomes</taxon>
    </lineage>
</organism>
<gene>
    <name evidence="7" type="ORF">METZ01_LOCUS348028</name>
</gene>
<dbReference type="Gene3D" id="1.10.3720.10">
    <property type="entry name" value="MetI-like"/>
    <property type="match status" value="1"/>
</dbReference>
<proteinExistence type="predicted"/>
<dbReference type="PROSITE" id="PS50928">
    <property type="entry name" value="ABC_TM1"/>
    <property type="match status" value="1"/>
</dbReference>
<keyword evidence="3 5" id="KW-1133">Transmembrane helix</keyword>
<dbReference type="EMBL" id="UINC01120592">
    <property type="protein sequence ID" value="SVC95174.1"/>
    <property type="molecule type" value="Genomic_DNA"/>
</dbReference>
<feature type="domain" description="ABC transmembrane type-1" evidence="6">
    <location>
        <begin position="26"/>
        <end position="136"/>
    </location>
</feature>
<dbReference type="InterPro" id="IPR035906">
    <property type="entry name" value="MetI-like_sf"/>
</dbReference>
<protein>
    <recommendedName>
        <fullName evidence="6">ABC transmembrane type-1 domain-containing protein</fullName>
    </recommendedName>
</protein>
<feature type="transmembrane region" description="Helical" evidence="5">
    <location>
        <begin position="61"/>
        <end position="85"/>
    </location>
</feature>
<evidence type="ECO:0000256" key="5">
    <source>
        <dbReference type="SAM" id="Phobius"/>
    </source>
</evidence>
<sequence>VDLIRDAIRETFLLLRQGDSEIWSITLRTLIICGSSTIVSFIVGASAGFCLAVLPFRGRGALVTFANTGMGMPPVIAGLLVAVLLWRSGPLGALNLIYTPIAMIISQCVIAIPLVAAITAGSFMSLPESLFLQIRS</sequence>